<reference evidence="3" key="1">
    <citation type="submission" date="2020-05" db="EMBL/GenBank/DDBJ databases">
        <authorList>
            <person name="Chiriac C."/>
            <person name="Salcher M."/>
            <person name="Ghai R."/>
            <person name="Kavagutti S V."/>
        </authorList>
    </citation>
    <scope>NUCLEOTIDE SEQUENCE</scope>
</reference>
<dbReference type="EMBL" id="CAEZYW010000175">
    <property type="protein sequence ID" value="CAB4747838.1"/>
    <property type="molecule type" value="Genomic_DNA"/>
</dbReference>
<proteinExistence type="predicted"/>
<organism evidence="3">
    <name type="scientific">freshwater metagenome</name>
    <dbReference type="NCBI Taxonomy" id="449393"/>
    <lineage>
        <taxon>unclassified sequences</taxon>
        <taxon>metagenomes</taxon>
        <taxon>ecological metagenomes</taxon>
    </lineage>
</organism>
<evidence type="ECO:0000313" key="1">
    <source>
        <dbReference type="EMBL" id="CAB4740596.1"/>
    </source>
</evidence>
<dbReference type="AlphaFoldDB" id="A0A6J7N428"/>
<dbReference type="EMBL" id="CAEZYZ010000033">
    <property type="protein sequence ID" value="CAB4740596.1"/>
    <property type="molecule type" value="Genomic_DNA"/>
</dbReference>
<evidence type="ECO:0000313" key="2">
    <source>
        <dbReference type="EMBL" id="CAB4747838.1"/>
    </source>
</evidence>
<evidence type="ECO:0000313" key="3">
    <source>
        <dbReference type="EMBL" id="CAB4987887.1"/>
    </source>
</evidence>
<protein>
    <submittedName>
        <fullName evidence="3">Unannotated protein</fullName>
    </submittedName>
</protein>
<gene>
    <name evidence="2" type="ORF">UFOPK2786_01129</name>
    <name evidence="1" type="ORF">UFOPK2810_00311</name>
    <name evidence="3" type="ORF">UFOPK3957_00843</name>
</gene>
<name>A0A6J7N428_9ZZZZ</name>
<accession>A0A6J7N428</accession>
<dbReference type="EMBL" id="CAFBOM010000127">
    <property type="protein sequence ID" value="CAB4987887.1"/>
    <property type="molecule type" value="Genomic_DNA"/>
</dbReference>
<sequence>MTKTSYRSRYYRNYQAPENMAPGTHIRVNEELAALALNKRAAEMARAELAARGEVESRKWWAPWRASGTTRRAVEST</sequence>